<keyword evidence="2" id="KW-1185">Reference proteome</keyword>
<gene>
    <name evidence="1" type="ORF">AOB60_00040</name>
</gene>
<sequence length="174" mass="20108">MTEPGPEGIKVGDRFRDGYGLTWLFTGFNDVVGEPFALDRDGWPVLASELISRKEWHLRKPALPVTPVQLHDRSMLENPVGTAESWPLAPGEPHATWEIVKFHPGLRRAWVTHTGWYAPTTGRQQNVKRRSQVLVHTKNFGMLTRLTCWYEGDHKAIYKFRDKEGRWGARYTRQ</sequence>
<dbReference type="EMBL" id="LJSN01000001">
    <property type="protein sequence ID" value="PNE43374.1"/>
    <property type="molecule type" value="Genomic_DNA"/>
</dbReference>
<organism evidence="1 2">
    <name type="scientific">Streptomyces noursei</name>
    <name type="common">Streptomyces albulus</name>
    <dbReference type="NCBI Taxonomy" id="1971"/>
    <lineage>
        <taxon>Bacteria</taxon>
        <taxon>Bacillati</taxon>
        <taxon>Actinomycetota</taxon>
        <taxon>Actinomycetes</taxon>
        <taxon>Kitasatosporales</taxon>
        <taxon>Streptomycetaceae</taxon>
        <taxon>Streptomyces</taxon>
    </lineage>
</organism>
<comment type="caution">
    <text evidence="1">The sequence shown here is derived from an EMBL/GenBank/DDBJ whole genome shotgun (WGS) entry which is preliminary data.</text>
</comment>
<dbReference type="Proteomes" id="UP000236047">
    <property type="component" value="Unassembled WGS sequence"/>
</dbReference>
<evidence type="ECO:0000313" key="1">
    <source>
        <dbReference type="EMBL" id="PNE43374.1"/>
    </source>
</evidence>
<reference evidence="2" key="1">
    <citation type="submission" date="2015-09" db="EMBL/GenBank/DDBJ databases">
        <authorList>
            <person name="Graham D.E."/>
            <person name="Mahan K.M."/>
            <person name="Klingeman D.M."/>
            <person name="Fida T."/>
            <person name="Giannone R.J."/>
            <person name="Hettich R.L."/>
            <person name="Parry R.J."/>
            <person name="Spain J.C."/>
        </authorList>
    </citation>
    <scope>NUCLEOTIDE SEQUENCE [LARGE SCALE GENOMIC DNA]</scope>
    <source>
        <strain evidence="2">JCM 4701</strain>
    </source>
</reference>
<accession>A0A2N8PQR2</accession>
<evidence type="ECO:0000313" key="2">
    <source>
        <dbReference type="Proteomes" id="UP000236047"/>
    </source>
</evidence>
<proteinExistence type="predicted"/>
<name>A0A2N8PQR2_STRNR</name>
<dbReference type="RefSeq" id="WP_102922263.1">
    <property type="nucleotide sequence ID" value="NZ_LJSN01000001.1"/>
</dbReference>
<dbReference type="AlphaFoldDB" id="A0A2N8PQR2"/>
<protein>
    <submittedName>
        <fullName evidence="1">Uncharacterized protein</fullName>
    </submittedName>
</protein>